<comment type="caution">
    <text evidence="3">The sequence shown here is derived from an EMBL/GenBank/DDBJ whole genome shotgun (WGS) entry which is preliminary data.</text>
</comment>
<feature type="region of interest" description="Disordered" evidence="1">
    <location>
        <begin position="382"/>
        <end position="590"/>
    </location>
</feature>
<evidence type="ECO:0000313" key="3">
    <source>
        <dbReference type="EMBL" id="KAJ7734484.1"/>
    </source>
</evidence>
<gene>
    <name evidence="3" type="ORF">DFH07DRAFT_780281</name>
</gene>
<evidence type="ECO:0000313" key="4">
    <source>
        <dbReference type="Proteomes" id="UP001215280"/>
    </source>
</evidence>
<proteinExistence type="predicted"/>
<name>A0AAD7I3R3_9AGAR</name>
<feature type="compositionally biased region" description="Acidic residues" evidence="1">
    <location>
        <begin position="499"/>
        <end position="510"/>
    </location>
</feature>
<organism evidence="3 4">
    <name type="scientific">Mycena maculata</name>
    <dbReference type="NCBI Taxonomy" id="230809"/>
    <lineage>
        <taxon>Eukaryota</taxon>
        <taxon>Fungi</taxon>
        <taxon>Dikarya</taxon>
        <taxon>Basidiomycota</taxon>
        <taxon>Agaricomycotina</taxon>
        <taxon>Agaricomycetes</taxon>
        <taxon>Agaricomycetidae</taxon>
        <taxon>Agaricales</taxon>
        <taxon>Marasmiineae</taxon>
        <taxon>Mycenaceae</taxon>
        <taxon>Mycena</taxon>
    </lineage>
</organism>
<feature type="compositionally biased region" description="Basic residues" evidence="1">
    <location>
        <begin position="480"/>
        <end position="492"/>
    </location>
</feature>
<dbReference type="EMBL" id="JARJLG010000161">
    <property type="protein sequence ID" value="KAJ7734484.1"/>
    <property type="molecule type" value="Genomic_DNA"/>
</dbReference>
<feature type="signal peptide" evidence="2">
    <location>
        <begin position="1"/>
        <end position="23"/>
    </location>
</feature>
<reference evidence="3" key="1">
    <citation type="submission" date="2023-03" db="EMBL/GenBank/DDBJ databases">
        <title>Massive genome expansion in bonnet fungi (Mycena s.s.) driven by repeated elements and novel gene families across ecological guilds.</title>
        <authorList>
            <consortium name="Lawrence Berkeley National Laboratory"/>
            <person name="Harder C.B."/>
            <person name="Miyauchi S."/>
            <person name="Viragh M."/>
            <person name="Kuo A."/>
            <person name="Thoen E."/>
            <person name="Andreopoulos B."/>
            <person name="Lu D."/>
            <person name="Skrede I."/>
            <person name="Drula E."/>
            <person name="Henrissat B."/>
            <person name="Morin E."/>
            <person name="Kohler A."/>
            <person name="Barry K."/>
            <person name="LaButti K."/>
            <person name="Morin E."/>
            <person name="Salamov A."/>
            <person name="Lipzen A."/>
            <person name="Mereny Z."/>
            <person name="Hegedus B."/>
            <person name="Baldrian P."/>
            <person name="Stursova M."/>
            <person name="Weitz H."/>
            <person name="Taylor A."/>
            <person name="Grigoriev I.V."/>
            <person name="Nagy L.G."/>
            <person name="Martin F."/>
            <person name="Kauserud H."/>
        </authorList>
    </citation>
    <scope>NUCLEOTIDE SEQUENCE</scope>
    <source>
        <strain evidence="3">CBHHK188m</strain>
    </source>
</reference>
<feature type="compositionally biased region" description="Basic residues" evidence="1">
    <location>
        <begin position="399"/>
        <end position="416"/>
    </location>
</feature>
<keyword evidence="2" id="KW-0732">Signal</keyword>
<feature type="compositionally biased region" description="Basic and acidic residues" evidence="1">
    <location>
        <begin position="382"/>
        <end position="398"/>
    </location>
</feature>
<evidence type="ECO:0000256" key="1">
    <source>
        <dbReference type="SAM" id="MobiDB-lite"/>
    </source>
</evidence>
<accession>A0AAD7I3R3</accession>
<dbReference type="Proteomes" id="UP001215280">
    <property type="component" value="Unassembled WGS sequence"/>
</dbReference>
<feature type="chain" id="PRO_5042290897" evidence="2">
    <location>
        <begin position="24"/>
        <end position="590"/>
    </location>
</feature>
<dbReference type="AlphaFoldDB" id="A0AAD7I3R3"/>
<evidence type="ECO:0000256" key="2">
    <source>
        <dbReference type="SAM" id="SignalP"/>
    </source>
</evidence>
<protein>
    <submittedName>
        <fullName evidence="3">Uncharacterized protein</fullName>
    </submittedName>
</protein>
<keyword evidence="4" id="KW-1185">Reference proteome</keyword>
<sequence length="590" mass="65839">MVYSCPLLSCCSLLATYLGFLEALLGQNTFSEVLYMFICSLRTLRFRVKLWTLFPTPRILNLKRPTRSFRALAQQPTALVTRINRKAGTQAKHSVLGDRLVLGEAARKSAEKRHATKANTKRLSEAIDAWVEERDTKALELSKTFSIKLGEVRRRMGAAPFKKTRMPSLYNAKIAALMDEENQSKALGDRLTLVEMKAKVSSDLSMLEGFTEGEEEEMMAELLQKRELKKTGVRANNAAALVDAKYTLERILEEVMLGWPALRSLPAATSMTQPTPAPSTLRGGLDFFREVMQMEPQDVSARFQLWTATAYEKSTGDGGDVVTGLRPMQSACAKMLLNGLKEAVGITAIALNFDSYVKTIVEKRNVALVGWPAEEENWKDMVTKGEAEEKERKKDRAAKGKAKATRKSSREKRKKVAAREEEEITPSCRTSLNPTHARLRKLVASQKKRAEEKARKEKKYKAKRHREESSDDEDDEPRATKKATTKPKTTLKRCREESSDKEDEEDEDAGMETRPTEKVKGTTAESTPMEAHKTANTITRPRPRAAYKNAPTTATRGESPARAPSPAGSTREISFFGHPAPAIGPSALRD</sequence>